<feature type="compositionally biased region" description="Basic and acidic residues" evidence="1">
    <location>
        <begin position="227"/>
        <end position="247"/>
    </location>
</feature>
<dbReference type="Proteomes" id="UP000092716">
    <property type="component" value="Chromosome 9"/>
</dbReference>
<dbReference type="KEGG" id="pcot:PCOAH_00024900"/>
<proteinExistence type="predicted"/>
<accession>A0A1B1DZB4</accession>
<keyword evidence="3" id="KW-1185">Reference proteome</keyword>
<dbReference type="SUPFAM" id="SSF48452">
    <property type="entry name" value="TPR-like"/>
    <property type="match status" value="1"/>
</dbReference>
<feature type="region of interest" description="Disordered" evidence="1">
    <location>
        <begin position="512"/>
        <end position="532"/>
    </location>
</feature>
<feature type="region of interest" description="Disordered" evidence="1">
    <location>
        <begin position="343"/>
        <end position="368"/>
    </location>
</feature>
<organism evidence="2 3">
    <name type="scientific">Plasmodium coatneyi</name>
    <dbReference type="NCBI Taxonomy" id="208452"/>
    <lineage>
        <taxon>Eukaryota</taxon>
        <taxon>Sar</taxon>
        <taxon>Alveolata</taxon>
        <taxon>Apicomplexa</taxon>
        <taxon>Aconoidasida</taxon>
        <taxon>Haemosporida</taxon>
        <taxon>Plasmodiidae</taxon>
        <taxon>Plasmodium</taxon>
    </lineage>
</organism>
<evidence type="ECO:0000256" key="1">
    <source>
        <dbReference type="SAM" id="MobiDB-lite"/>
    </source>
</evidence>
<dbReference type="EMBL" id="CP016247">
    <property type="protein sequence ID" value="ANQ08141.1"/>
    <property type="molecule type" value="Genomic_DNA"/>
</dbReference>
<feature type="region of interest" description="Disordered" evidence="1">
    <location>
        <begin position="873"/>
        <end position="909"/>
    </location>
</feature>
<feature type="region of interest" description="Disordered" evidence="1">
    <location>
        <begin position="226"/>
        <end position="257"/>
    </location>
</feature>
<gene>
    <name evidence="2" type="ORF">PCOAH_00024900</name>
</gene>
<name>A0A1B1DZB4_9APIC</name>
<dbReference type="RefSeq" id="XP_019914836.1">
    <property type="nucleotide sequence ID" value="XM_020059295.1"/>
</dbReference>
<dbReference type="InterPro" id="IPR011990">
    <property type="entry name" value="TPR-like_helical_dom_sf"/>
</dbReference>
<feature type="region of interest" description="Disordered" evidence="1">
    <location>
        <begin position="143"/>
        <end position="162"/>
    </location>
</feature>
<reference evidence="3" key="1">
    <citation type="submission" date="2016-06" db="EMBL/GenBank/DDBJ databases">
        <title>First high quality genome sequence of Plasmodium coatneyi using continuous long reads from single molecule, real-time sequencing.</title>
        <authorList>
            <person name="Chien J.-T."/>
            <person name="Pakala S.B."/>
            <person name="Geraldo J.A."/>
            <person name="Lapp S.A."/>
            <person name="Barnwell J.W."/>
            <person name="Kissinger J.C."/>
            <person name="Galinski M.R."/>
            <person name="Humphrey J.C."/>
        </authorList>
    </citation>
    <scope>NUCLEOTIDE SEQUENCE [LARGE SCALE GENOMIC DNA]</scope>
    <source>
        <strain evidence="3">Hackeri</strain>
    </source>
</reference>
<dbReference type="OrthoDB" id="377203at2759"/>
<feature type="region of interest" description="Disordered" evidence="1">
    <location>
        <begin position="1"/>
        <end position="26"/>
    </location>
</feature>
<evidence type="ECO:0000313" key="3">
    <source>
        <dbReference type="Proteomes" id="UP000092716"/>
    </source>
</evidence>
<evidence type="ECO:0000313" key="2">
    <source>
        <dbReference type="EMBL" id="ANQ08141.1"/>
    </source>
</evidence>
<dbReference type="VEuPathDB" id="PlasmoDB:PCOAH_00024900"/>
<feature type="compositionally biased region" description="Basic residues" evidence="1">
    <location>
        <begin position="343"/>
        <end position="353"/>
    </location>
</feature>
<protein>
    <submittedName>
        <fullName evidence="2">Uncharacterized protein</fullName>
    </submittedName>
</protein>
<dbReference type="GeneID" id="30909218"/>
<sequence length="1539" mass="177874">MMNRATGRKLKKKKKKKKQKIQKRKKNGIEQAKLAYLSFLCEEDDINFFCNFENEWEEKNLHRATNEGSTPCYNNFSVPPSKCDALEQSYLYTLLQNEDFTCDKRSCSSVGFIFDKLFLHFANFDEQLRRDIHLGKSFRRGNKRRNRAVKEKPPNGGTQMGASKMCANKNGVFPGSPYTSESNLTDKRVTYEEGNDAIFHHLAYSQLQDSLLQFYLPPGGYAFTTPLRKDRTNGSKEGHHPQRRDIGAECAKPNGNLFPREKLPTRKVEKKKIKQIEQTERILSTAKRRGRHHVGEITKRVRTNRAGATHPFSNPRPFFPLYNYSSSEDSHMSFSTFLPEPFRKKKINKKKNKSPGATSPDGKKPHKREIQNDASAIFDEIIQLCRRNKIFSFKKKKRKCEKRCSGAHLKGEPAVSPGELSDDVAKMDYSLVPSNRVFGPPTGRNLSACPTISGCHERFRNPHLRASILRKGATPHALRLMKKRSFSESSPIVERLSEQHSNSKAIKVSRVGATTADRPPHGRHHRSYASSVVASNCDESRENWTRFPNMMNAKRGKEKKMMKMQILEGLNQRSYDPGHLERMVSSKCFPVDREGLRNTLNKNVEVKLVGRDQHPKKKKKEPISTFSWSKKWASARRLHFCSLYVEENYETIAQLYRREYPLNDFYLTYLYVMSLIKLKRYSLCWEYLLTVNRLLVVHPATAAVGAGVVHFLWGKLYEKLLLCRLSTEEYSKVVLNHVGMSSMQPFILVCLDKLIGTGQMKRREEITTLKFVQMNCNLGRVLNFYFCKVGSDGGFTHNPNDYTNMQNEVRLGCPPHRNRHNSCVGPVRLLRPPPFCRGEILQEGFHDFPSSDHITNAANHNYVQFSNGWKATPPWPSEHKTPMRNSAVGKRKDRGYPQQAPPWQDHRQPGGVPLSISPQQMHVQGNINMRSSYQGEEANQKVTSHHGVIFPPRGLLQMGRYINRKVNLNVGNLLRGDTRDSDEVLGGREVNTLGRYSLQSETFIGGYKEDEMAEKQFLVHCDLLLRSGHVVPEPRVVLPHYDDFFVCLFRVYFSSSSKWVIKKAILWGKNTPSGKDALKTARRLAMRLKLIDVSPLDGFSRKEDRPICYEESLPAVGKQSTFTFTSTYRADHPLLSVKSVRIEKVTLPDLLHSIWFCHKHFDFVNAYCLSEYTLGRENALEEEDVILLFVASVTSMHNVVSTNQQKIERLLQLYNTRVHHTASKARQYSQSGKQNYGYRKDHLDYYLHGVVALLREDYDQALFYFKKCVSVKAKFFLAYVCILHILCSSPKRSALNSKQKKKIFHHCLQLKPFSLSPYLVYCSSVLRKLQLDLNHEREKRGGEKKRKQKLLIESTNFLRGIFSKAMHLDNKNPFLYNELFVYHFLRKDFIQCKVALRKMLLIQDFSNSCCSYFPLSVVLYNSSVFYFLCENNLNKSEKKIIAILHNNPFDVKALHLLTFLLFLKRDQYWTRFFDYSIYVEKSLLSRNVTNQQTYLCQTFFNRLRETRDLALLSRYYGALNGVHTSFSFVLNYIHARYSA</sequence>